<comment type="caution">
    <text evidence="3">The sequence shown here is derived from an EMBL/GenBank/DDBJ whole genome shotgun (WGS) entry which is preliminary data.</text>
</comment>
<dbReference type="Pfam" id="PF03658">
    <property type="entry name" value="Ub-RnfH"/>
    <property type="match status" value="1"/>
</dbReference>
<gene>
    <name evidence="3" type="ORF">B0G85_0428</name>
</gene>
<dbReference type="Gene3D" id="3.10.20.280">
    <property type="entry name" value="RnfH-like"/>
    <property type="match status" value="1"/>
</dbReference>
<organism evidence="3 4">
    <name type="scientific">Polynucleobacter brandtiae</name>
    <dbReference type="NCBI Taxonomy" id="1938816"/>
    <lineage>
        <taxon>Bacteria</taxon>
        <taxon>Pseudomonadati</taxon>
        <taxon>Pseudomonadota</taxon>
        <taxon>Betaproteobacteria</taxon>
        <taxon>Burkholderiales</taxon>
        <taxon>Burkholderiaceae</taxon>
        <taxon>Polynucleobacter</taxon>
    </lineage>
</organism>
<dbReference type="SUPFAM" id="SSF54285">
    <property type="entry name" value="MoaD/ThiS"/>
    <property type="match status" value="1"/>
</dbReference>
<evidence type="ECO:0000313" key="3">
    <source>
        <dbReference type="EMBL" id="PJI83038.1"/>
    </source>
</evidence>
<reference evidence="3 4" key="1">
    <citation type="submission" date="2017-11" db="EMBL/GenBank/DDBJ databases">
        <title>Genomic Encyclopedia of Type Strains, Phase III (KMG-III): the genomes of soil and plant-associated and newly described type strains.</title>
        <authorList>
            <person name="Whitman W."/>
        </authorList>
    </citation>
    <scope>NUCLEOTIDE SEQUENCE [LARGE SCALE GENOMIC DNA]</scope>
    <source>
        <strain evidence="3 4">UB-Domo-W1</strain>
    </source>
</reference>
<dbReference type="EMBL" id="PGTX01000001">
    <property type="protein sequence ID" value="PJI83038.1"/>
    <property type="molecule type" value="Genomic_DNA"/>
</dbReference>
<dbReference type="AlphaFoldDB" id="A0A2M8VYW0"/>
<sequence length="116" mass="12692">MGNKSLEILICDARLGAPIPTPFVLTLTPDEVPTVGLTLLRAGIAESPSDPALARKGCFGVFGKRKEWDSPIYAGDRLELYSALLIDPKTVRRKKANQNQDAKFQAAAAKRKSRRL</sequence>
<evidence type="ECO:0000256" key="2">
    <source>
        <dbReference type="SAM" id="MobiDB-lite"/>
    </source>
</evidence>
<comment type="similarity">
    <text evidence="1">Belongs to the UPF0125 (RnfH) family.</text>
</comment>
<dbReference type="InterPro" id="IPR016155">
    <property type="entry name" value="Mopterin_synth/thiamin_S_b"/>
</dbReference>
<dbReference type="InterPro" id="IPR037021">
    <property type="entry name" value="RnfH_sf"/>
</dbReference>
<name>A0A2M8VYW0_9BURK</name>
<keyword evidence="4" id="KW-1185">Reference proteome</keyword>
<dbReference type="RefSeq" id="WP_100378779.1">
    <property type="nucleotide sequence ID" value="NZ_CBCSBW010000001.1"/>
</dbReference>
<protein>
    <submittedName>
        <fullName evidence="3">Uncharacterized protein</fullName>
    </submittedName>
</protein>
<feature type="region of interest" description="Disordered" evidence="2">
    <location>
        <begin position="96"/>
        <end position="116"/>
    </location>
</feature>
<evidence type="ECO:0000256" key="1">
    <source>
        <dbReference type="ARBA" id="ARBA00010645"/>
    </source>
</evidence>
<dbReference type="InterPro" id="IPR005346">
    <property type="entry name" value="RnfH"/>
</dbReference>
<dbReference type="OrthoDB" id="9796575at2"/>
<accession>A0A2M8VYW0</accession>
<dbReference type="Proteomes" id="UP000229366">
    <property type="component" value="Unassembled WGS sequence"/>
</dbReference>
<evidence type="ECO:0000313" key="4">
    <source>
        <dbReference type="Proteomes" id="UP000229366"/>
    </source>
</evidence>
<proteinExistence type="inferred from homology"/>